<dbReference type="OrthoDB" id="10253408at2759"/>
<dbReference type="InterPro" id="IPR000668">
    <property type="entry name" value="Peptidase_C1A_C"/>
</dbReference>
<accession>A0A8S4RGC6</accession>
<comment type="caution">
    <text evidence="6">The sequence shown here is derived from an EMBL/GenBank/DDBJ whole genome shotgun (WGS) entry which is preliminary data.</text>
</comment>
<dbReference type="InterPro" id="IPR039417">
    <property type="entry name" value="Peptidase_C1A_papain-like"/>
</dbReference>
<evidence type="ECO:0000313" key="6">
    <source>
        <dbReference type="EMBL" id="CAH2235748.1"/>
    </source>
</evidence>
<keyword evidence="4" id="KW-0788">Thiol protease</keyword>
<dbReference type="Pfam" id="PF00112">
    <property type="entry name" value="Peptidase_C1"/>
    <property type="match status" value="1"/>
</dbReference>
<dbReference type="InterPro" id="IPR013128">
    <property type="entry name" value="Peptidase_C1A"/>
</dbReference>
<organism evidence="6 7">
    <name type="scientific">Pararge aegeria aegeria</name>
    <dbReference type="NCBI Taxonomy" id="348720"/>
    <lineage>
        <taxon>Eukaryota</taxon>
        <taxon>Metazoa</taxon>
        <taxon>Ecdysozoa</taxon>
        <taxon>Arthropoda</taxon>
        <taxon>Hexapoda</taxon>
        <taxon>Insecta</taxon>
        <taxon>Pterygota</taxon>
        <taxon>Neoptera</taxon>
        <taxon>Endopterygota</taxon>
        <taxon>Lepidoptera</taxon>
        <taxon>Glossata</taxon>
        <taxon>Ditrysia</taxon>
        <taxon>Papilionoidea</taxon>
        <taxon>Nymphalidae</taxon>
        <taxon>Satyrinae</taxon>
        <taxon>Satyrini</taxon>
        <taxon>Parargina</taxon>
        <taxon>Pararge</taxon>
    </lineage>
</organism>
<evidence type="ECO:0000256" key="4">
    <source>
        <dbReference type="ARBA" id="ARBA00022807"/>
    </source>
</evidence>
<keyword evidence="7" id="KW-1185">Reference proteome</keyword>
<comment type="similarity">
    <text evidence="1">Belongs to the peptidase C1 family.</text>
</comment>
<dbReference type="Proteomes" id="UP000838756">
    <property type="component" value="Unassembled WGS sequence"/>
</dbReference>
<dbReference type="Gene3D" id="3.90.70.10">
    <property type="entry name" value="Cysteine proteinases"/>
    <property type="match status" value="1"/>
</dbReference>
<keyword evidence="2" id="KW-0645">Protease</keyword>
<dbReference type="GO" id="GO:0006508">
    <property type="term" value="P:proteolysis"/>
    <property type="evidence" value="ECO:0007669"/>
    <property type="project" value="UniProtKB-KW"/>
</dbReference>
<evidence type="ECO:0000256" key="3">
    <source>
        <dbReference type="ARBA" id="ARBA00022801"/>
    </source>
</evidence>
<dbReference type="SUPFAM" id="SSF54001">
    <property type="entry name" value="Cysteine proteinases"/>
    <property type="match status" value="1"/>
</dbReference>
<evidence type="ECO:0000256" key="1">
    <source>
        <dbReference type="ARBA" id="ARBA00008455"/>
    </source>
</evidence>
<feature type="domain" description="Peptidase C1A papain C-terminal" evidence="5">
    <location>
        <begin position="39"/>
        <end position="110"/>
    </location>
</feature>
<protein>
    <submittedName>
        <fullName evidence="6">Jg7606 protein</fullName>
    </submittedName>
</protein>
<dbReference type="InterPro" id="IPR000169">
    <property type="entry name" value="Pept_cys_AS"/>
</dbReference>
<dbReference type="InterPro" id="IPR038765">
    <property type="entry name" value="Papain-like_cys_pep_sf"/>
</dbReference>
<dbReference type="PANTHER" id="PTHR12411">
    <property type="entry name" value="CYSTEINE PROTEASE FAMILY C1-RELATED"/>
    <property type="match status" value="1"/>
</dbReference>
<proteinExistence type="inferred from homology"/>
<evidence type="ECO:0000256" key="2">
    <source>
        <dbReference type="ARBA" id="ARBA00022670"/>
    </source>
</evidence>
<dbReference type="AlphaFoldDB" id="A0A8S4RGC6"/>
<dbReference type="EMBL" id="CAKXAJ010025157">
    <property type="protein sequence ID" value="CAH2235748.1"/>
    <property type="molecule type" value="Genomic_DNA"/>
</dbReference>
<dbReference type="SMART" id="SM00645">
    <property type="entry name" value="Pept_C1"/>
    <property type="match status" value="1"/>
</dbReference>
<dbReference type="CDD" id="cd02248">
    <property type="entry name" value="Peptidase_C1A"/>
    <property type="match status" value="1"/>
</dbReference>
<reference evidence="6" key="1">
    <citation type="submission" date="2022-03" db="EMBL/GenBank/DDBJ databases">
        <authorList>
            <person name="Lindestad O."/>
        </authorList>
    </citation>
    <scope>NUCLEOTIDE SEQUENCE</scope>
</reference>
<name>A0A8S4RGC6_9NEOP</name>
<dbReference type="GO" id="GO:0008234">
    <property type="term" value="F:cysteine-type peptidase activity"/>
    <property type="evidence" value="ECO:0007669"/>
    <property type="project" value="UniProtKB-KW"/>
</dbReference>
<dbReference type="PROSITE" id="PS00139">
    <property type="entry name" value="THIOL_PROTEASE_CYS"/>
    <property type="match status" value="1"/>
</dbReference>
<evidence type="ECO:0000259" key="5">
    <source>
        <dbReference type="SMART" id="SM00645"/>
    </source>
</evidence>
<sequence>MTLDEFLRSRTCFKFPKEELTNCRRVTRESLGKYEVLGTPAELDWRAKNVVTRVKDQQNCGSCWAFSAVANVESINAIKTGQLVELSEQQVVDCDKKDHGCSGGYPEQAIQ</sequence>
<gene>
    <name evidence="6" type="primary">jg7606</name>
    <name evidence="6" type="ORF">PAEG_LOCUS13359</name>
</gene>
<keyword evidence="3" id="KW-0378">Hydrolase</keyword>
<evidence type="ECO:0000313" key="7">
    <source>
        <dbReference type="Proteomes" id="UP000838756"/>
    </source>
</evidence>